<dbReference type="AlphaFoldDB" id="A0A3M8LCJ5"/>
<dbReference type="GO" id="GO:0030170">
    <property type="term" value="F:pyridoxal phosphate binding"/>
    <property type="evidence" value="ECO:0007669"/>
    <property type="project" value="InterPro"/>
</dbReference>
<evidence type="ECO:0000256" key="5">
    <source>
        <dbReference type="ARBA" id="ARBA00022605"/>
    </source>
</evidence>
<dbReference type="InterPro" id="IPR015422">
    <property type="entry name" value="PyrdxlP-dep_Trfase_small"/>
</dbReference>
<reference evidence="11 12" key="1">
    <citation type="submission" date="2018-11" db="EMBL/GenBank/DDBJ databases">
        <title>Cryobacterium sp. nov., isolated from rhizosphere soil of lettuce.</title>
        <authorList>
            <person name="Wang Y."/>
        </authorList>
    </citation>
    <scope>NUCLEOTIDE SEQUENCE [LARGE SCALE GENOMIC DNA]</scope>
    <source>
        <strain evidence="11 12">NEAU-85</strain>
    </source>
</reference>
<dbReference type="HAMAP" id="MF_01023">
    <property type="entry name" value="HisC_aminotrans_2"/>
    <property type="match status" value="1"/>
</dbReference>
<dbReference type="PANTHER" id="PTHR42885:SF2">
    <property type="entry name" value="HISTIDINOL-PHOSPHATE AMINOTRANSFERASE"/>
    <property type="match status" value="1"/>
</dbReference>
<comment type="similarity">
    <text evidence="2 9">Belongs to the class-II pyridoxal-phosphate-dependent aminotransferase family. Histidinol-phosphate aminotransferase subfamily.</text>
</comment>
<dbReference type="SUPFAM" id="SSF53383">
    <property type="entry name" value="PLP-dependent transferases"/>
    <property type="match status" value="1"/>
</dbReference>
<dbReference type="PANTHER" id="PTHR42885">
    <property type="entry name" value="HISTIDINOL-PHOSPHATE AMINOTRANSFERASE-RELATED"/>
    <property type="match status" value="1"/>
</dbReference>
<sequence length="376" mass="39618">MTSLDDLPLRSDLRGLSPYGAPQKRVPVALNVNENSHPIPEPVAHDIVASLARAVLSLNRYPDREFTGLRGALAQYLGHGLRAENIWAANGSNEVLQQVLQAFGGPGRSLLGFVPTYSMYPILASGTGTRWIAGTRDADFELSPATAAEQVRRAKADIVFLCAPNNPTGTPLSLETITAVYDATDGIVIVDEAYAEFAPDGAPTALTLLPGRPRLAVSRTMSKAFAFAGARVGYLAADPVFTDALRLVRLPYHLSALTQAAAVAALAHTAEMLAMVDDIRGQRDRIEQELPGLGYRPYRSGSNFVLFGGVDDPQATFEALLAEGVLIRDVGIPGHLRVSAGTEAETSAFLGALARVGRAGSVAAPGGAGEANKLVP</sequence>
<dbReference type="Gene3D" id="3.90.1150.10">
    <property type="entry name" value="Aspartate Aminotransferase, domain 1"/>
    <property type="match status" value="1"/>
</dbReference>
<accession>A0A3M8LCJ5</accession>
<dbReference type="NCBIfam" id="TIGR01141">
    <property type="entry name" value="hisC"/>
    <property type="match status" value="1"/>
</dbReference>
<dbReference type="NCBIfam" id="NF002877">
    <property type="entry name" value="PRK03317.1"/>
    <property type="match status" value="1"/>
</dbReference>
<name>A0A3M8LCJ5_9MICO</name>
<dbReference type="InterPro" id="IPR015421">
    <property type="entry name" value="PyrdxlP-dep_Trfase_major"/>
</dbReference>
<dbReference type="OrthoDB" id="9809616at2"/>
<dbReference type="InterPro" id="IPR004839">
    <property type="entry name" value="Aminotransferase_I/II_large"/>
</dbReference>
<dbReference type="InterPro" id="IPR001917">
    <property type="entry name" value="Aminotrans_II_pyridoxalP_BS"/>
</dbReference>
<evidence type="ECO:0000256" key="7">
    <source>
        <dbReference type="ARBA" id="ARBA00022898"/>
    </source>
</evidence>
<dbReference type="InterPro" id="IPR005861">
    <property type="entry name" value="HisP_aminotrans"/>
</dbReference>
<keyword evidence="4 9" id="KW-0032">Aminotransferase</keyword>
<evidence type="ECO:0000256" key="6">
    <source>
        <dbReference type="ARBA" id="ARBA00022679"/>
    </source>
</evidence>
<comment type="caution">
    <text evidence="11">The sequence shown here is derived from an EMBL/GenBank/DDBJ whole genome shotgun (WGS) entry which is preliminary data.</text>
</comment>
<evidence type="ECO:0000256" key="8">
    <source>
        <dbReference type="ARBA" id="ARBA00023102"/>
    </source>
</evidence>
<dbReference type="UniPathway" id="UPA00031">
    <property type="reaction ID" value="UER00012"/>
</dbReference>
<evidence type="ECO:0000256" key="1">
    <source>
        <dbReference type="ARBA" id="ARBA00001933"/>
    </source>
</evidence>
<dbReference type="CDD" id="cd00609">
    <property type="entry name" value="AAT_like"/>
    <property type="match status" value="1"/>
</dbReference>
<dbReference type="PROSITE" id="PS00599">
    <property type="entry name" value="AA_TRANSFER_CLASS_2"/>
    <property type="match status" value="1"/>
</dbReference>
<feature type="modified residue" description="N6-(pyridoxal phosphate)lysine" evidence="9">
    <location>
        <position position="223"/>
    </location>
</feature>
<evidence type="ECO:0000313" key="11">
    <source>
        <dbReference type="EMBL" id="RNE62512.1"/>
    </source>
</evidence>
<evidence type="ECO:0000313" key="12">
    <source>
        <dbReference type="Proteomes" id="UP000279859"/>
    </source>
</evidence>
<keyword evidence="5 9" id="KW-0028">Amino-acid biosynthesis</keyword>
<keyword evidence="12" id="KW-1185">Reference proteome</keyword>
<gene>
    <name evidence="9" type="primary">hisC</name>
    <name evidence="11" type="ORF">EEJ31_07790</name>
</gene>
<evidence type="ECO:0000256" key="2">
    <source>
        <dbReference type="ARBA" id="ARBA00007970"/>
    </source>
</evidence>
<protein>
    <recommendedName>
        <fullName evidence="9">Histidinol-phosphate aminotransferase</fullName>
        <ecNumber evidence="9">2.6.1.9</ecNumber>
    </recommendedName>
    <alternativeName>
        <fullName evidence="9">Imidazole acetol-phosphate transaminase</fullName>
    </alternativeName>
</protein>
<evidence type="ECO:0000256" key="4">
    <source>
        <dbReference type="ARBA" id="ARBA00022576"/>
    </source>
</evidence>
<evidence type="ECO:0000256" key="3">
    <source>
        <dbReference type="ARBA" id="ARBA00011738"/>
    </source>
</evidence>
<dbReference type="InterPro" id="IPR015424">
    <property type="entry name" value="PyrdxlP-dep_Trfase"/>
</dbReference>
<keyword evidence="6 9" id="KW-0808">Transferase</keyword>
<evidence type="ECO:0000259" key="10">
    <source>
        <dbReference type="Pfam" id="PF00155"/>
    </source>
</evidence>
<comment type="cofactor">
    <cofactor evidence="1 9">
        <name>pyridoxal 5'-phosphate</name>
        <dbReference type="ChEBI" id="CHEBI:597326"/>
    </cofactor>
</comment>
<keyword evidence="8 9" id="KW-0368">Histidine biosynthesis</keyword>
<proteinExistence type="inferred from homology"/>
<dbReference type="Proteomes" id="UP000279859">
    <property type="component" value="Unassembled WGS sequence"/>
</dbReference>
<evidence type="ECO:0000256" key="9">
    <source>
        <dbReference type="HAMAP-Rule" id="MF_01023"/>
    </source>
</evidence>
<comment type="pathway">
    <text evidence="9">Amino-acid biosynthesis; L-histidine biosynthesis; L-histidine from 5-phospho-alpha-D-ribose 1-diphosphate: step 7/9.</text>
</comment>
<dbReference type="RefSeq" id="WP_123045742.1">
    <property type="nucleotide sequence ID" value="NZ_RDSR01000010.1"/>
</dbReference>
<dbReference type="Pfam" id="PF00155">
    <property type="entry name" value="Aminotran_1_2"/>
    <property type="match status" value="1"/>
</dbReference>
<dbReference type="GO" id="GO:0004400">
    <property type="term" value="F:histidinol-phosphate transaminase activity"/>
    <property type="evidence" value="ECO:0007669"/>
    <property type="project" value="UniProtKB-UniRule"/>
</dbReference>
<dbReference type="EC" id="2.6.1.9" evidence="9"/>
<dbReference type="Gene3D" id="3.40.640.10">
    <property type="entry name" value="Type I PLP-dependent aspartate aminotransferase-like (Major domain)"/>
    <property type="match status" value="1"/>
</dbReference>
<dbReference type="EMBL" id="RDSR01000010">
    <property type="protein sequence ID" value="RNE62512.1"/>
    <property type="molecule type" value="Genomic_DNA"/>
</dbReference>
<dbReference type="GO" id="GO:0000105">
    <property type="term" value="P:L-histidine biosynthetic process"/>
    <property type="evidence" value="ECO:0007669"/>
    <property type="project" value="UniProtKB-UniRule"/>
</dbReference>
<organism evidence="11 12">
    <name type="scientific">Cryobacterium tepidiphilum</name>
    <dbReference type="NCBI Taxonomy" id="2486026"/>
    <lineage>
        <taxon>Bacteria</taxon>
        <taxon>Bacillati</taxon>
        <taxon>Actinomycetota</taxon>
        <taxon>Actinomycetes</taxon>
        <taxon>Micrococcales</taxon>
        <taxon>Microbacteriaceae</taxon>
        <taxon>Cryobacterium</taxon>
    </lineage>
</organism>
<comment type="subunit">
    <text evidence="3 9">Homodimer.</text>
</comment>
<keyword evidence="7 9" id="KW-0663">Pyridoxal phosphate</keyword>
<comment type="catalytic activity">
    <reaction evidence="9">
        <text>L-histidinol phosphate + 2-oxoglutarate = 3-(imidazol-4-yl)-2-oxopropyl phosphate + L-glutamate</text>
        <dbReference type="Rhea" id="RHEA:23744"/>
        <dbReference type="ChEBI" id="CHEBI:16810"/>
        <dbReference type="ChEBI" id="CHEBI:29985"/>
        <dbReference type="ChEBI" id="CHEBI:57766"/>
        <dbReference type="ChEBI" id="CHEBI:57980"/>
        <dbReference type="EC" id="2.6.1.9"/>
    </reaction>
</comment>
<feature type="domain" description="Aminotransferase class I/classII large" evidence="10">
    <location>
        <begin position="28"/>
        <end position="352"/>
    </location>
</feature>